<dbReference type="EMBL" id="CAJMWZ010004266">
    <property type="protein sequence ID" value="CAE6487379.1"/>
    <property type="molecule type" value="Genomic_DNA"/>
</dbReference>
<keyword evidence="4 6" id="KW-0472">Membrane</keyword>
<dbReference type="Proteomes" id="UP000663850">
    <property type="component" value="Unassembled WGS sequence"/>
</dbReference>
<dbReference type="Gene3D" id="1.20.1540.10">
    <property type="entry name" value="Rhomboid-like"/>
    <property type="match status" value="1"/>
</dbReference>
<evidence type="ECO:0000313" key="8">
    <source>
        <dbReference type="EMBL" id="CAE6487379.1"/>
    </source>
</evidence>
<feature type="transmembrane region" description="Helical" evidence="6">
    <location>
        <begin position="219"/>
        <end position="249"/>
    </location>
</feature>
<reference evidence="8" key="1">
    <citation type="submission" date="2021-01" db="EMBL/GenBank/DDBJ databases">
        <authorList>
            <person name="Kaushik A."/>
        </authorList>
    </citation>
    <scope>NUCLEOTIDE SEQUENCE</scope>
    <source>
        <strain evidence="8">Type strain: AG8-Rh-89/</strain>
    </source>
</reference>
<gene>
    <name evidence="8" type="ORF">RDB_LOCUS80900</name>
</gene>
<evidence type="ECO:0000256" key="3">
    <source>
        <dbReference type="ARBA" id="ARBA00022989"/>
    </source>
</evidence>
<keyword evidence="3 6" id="KW-1133">Transmembrane helix</keyword>
<evidence type="ECO:0000259" key="7">
    <source>
        <dbReference type="Pfam" id="PF01694"/>
    </source>
</evidence>
<evidence type="ECO:0000256" key="2">
    <source>
        <dbReference type="ARBA" id="ARBA00022692"/>
    </source>
</evidence>
<feature type="transmembrane region" description="Helical" evidence="6">
    <location>
        <begin position="153"/>
        <end position="183"/>
    </location>
</feature>
<name>A0A8H3H717_9AGAM</name>
<dbReference type="AlphaFoldDB" id="A0A8H3H717"/>
<proteinExistence type="predicted"/>
<protein>
    <recommendedName>
        <fullName evidence="7">Peptidase S54 rhomboid domain-containing protein</fullName>
    </recommendedName>
</protein>
<accession>A0A8H3H717</accession>
<organism evidence="8 9">
    <name type="scientific">Rhizoctonia solani</name>
    <dbReference type="NCBI Taxonomy" id="456999"/>
    <lineage>
        <taxon>Eukaryota</taxon>
        <taxon>Fungi</taxon>
        <taxon>Dikarya</taxon>
        <taxon>Basidiomycota</taxon>
        <taxon>Agaricomycotina</taxon>
        <taxon>Agaricomycetes</taxon>
        <taxon>Cantharellales</taxon>
        <taxon>Ceratobasidiaceae</taxon>
        <taxon>Rhizoctonia</taxon>
    </lineage>
</organism>
<evidence type="ECO:0000256" key="6">
    <source>
        <dbReference type="SAM" id="Phobius"/>
    </source>
</evidence>
<comment type="caution">
    <text evidence="8">The sequence shown here is derived from an EMBL/GenBank/DDBJ whole genome shotgun (WGS) entry which is preliminary data.</text>
</comment>
<comment type="subcellular location">
    <subcellularLocation>
        <location evidence="1">Membrane</location>
        <topology evidence="1">Multi-pass membrane protein</topology>
    </subcellularLocation>
</comment>
<dbReference type="GO" id="GO:0004252">
    <property type="term" value="F:serine-type endopeptidase activity"/>
    <property type="evidence" value="ECO:0007669"/>
    <property type="project" value="InterPro"/>
</dbReference>
<feature type="domain" description="Peptidase S54 rhomboid" evidence="7">
    <location>
        <begin position="45"/>
        <end position="183"/>
    </location>
</feature>
<dbReference type="SUPFAM" id="SSF144091">
    <property type="entry name" value="Rhomboid-like"/>
    <property type="match status" value="1"/>
</dbReference>
<dbReference type="PANTHER" id="PTHR43066">
    <property type="entry name" value="RHOMBOID-RELATED PROTEIN"/>
    <property type="match status" value="1"/>
</dbReference>
<feature type="transmembrane region" description="Helical" evidence="6">
    <location>
        <begin position="86"/>
        <end position="109"/>
    </location>
</feature>
<evidence type="ECO:0000256" key="5">
    <source>
        <dbReference type="SAM" id="MobiDB-lite"/>
    </source>
</evidence>
<feature type="region of interest" description="Disordered" evidence="5">
    <location>
        <begin position="280"/>
        <end position="336"/>
    </location>
</feature>
<sequence>MSGFQNAPITKGLMIATGALSLIVGLADARHYFHLQLSPHISRDHQYWRLLTNQLAFINSSELLLGQIMFYNVAVGIERTFGSHKYFSFLVAAALVSTLLNFSSLLALYRFGLNYIPAGPVAIIFAILYQYERIVPSAYNFRILGITMSNKTFTYLTAFPIIISHMPGSILVALTGLATGALYRSDITNLKSYRAPPWVVSVVSSLIGSSRPPHLPKTFTYLIAFPITISHMPGSMLVALTGLATGALYRSDITNLKSYRAPPWFVSAISSLVGSSRPAHMPRRAIPGERPPFATEQVLTRRRVNEPREEDNNDHADGATAAGTARSVTGSGSGSVMREWVNELTGRRDGARVPTATEIAELTSVFPHASREEIIAALQRSQTVDQAASILLTGSS</sequence>
<dbReference type="PANTHER" id="PTHR43066:SF21">
    <property type="entry name" value="UBIQUITIN-ASSOCIATED DOMAIN-CONTAINING PROTEIN 2"/>
    <property type="match status" value="1"/>
</dbReference>
<feature type="transmembrane region" description="Helical" evidence="6">
    <location>
        <begin position="115"/>
        <end position="132"/>
    </location>
</feature>
<keyword evidence="2 6" id="KW-0812">Transmembrane</keyword>
<dbReference type="GO" id="GO:0016020">
    <property type="term" value="C:membrane"/>
    <property type="evidence" value="ECO:0007669"/>
    <property type="project" value="UniProtKB-SubCell"/>
</dbReference>
<feature type="transmembrane region" description="Helical" evidence="6">
    <location>
        <begin position="53"/>
        <end position="74"/>
    </location>
</feature>
<evidence type="ECO:0000313" key="9">
    <source>
        <dbReference type="Proteomes" id="UP000663850"/>
    </source>
</evidence>
<dbReference type="Pfam" id="PF01694">
    <property type="entry name" value="Rhomboid"/>
    <property type="match status" value="1"/>
</dbReference>
<dbReference type="CDD" id="cd14279">
    <property type="entry name" value="CUE"/>
    <property type="match status" value="1"/>
</dbReference>
<evidence type="ECO:0000256" key="4">
    <source>
        <dbReference type="ARBA" id="ARBA00023136"/>
    </source>
</evidence>
<dbReference type="InterPro" id="IPR022764">
    <property type="entry name" value="Peptidase_S54_rhomboid_dom"/>
</dbReference>
<dbReference type="InterPro" id="IPR035952">
    <property type="entry name" value="Rhomboid-like_sf"/>
</dbReference>
<evidence type="ECO:0000256" key="1">
    <source>
        <dbReference type="ARBA" id="ARBA00004141"/>
    </source>
</evidence>